<dbReference type="Pfam" id="PF04545">
    <property type="entry name" value="Sigma70_r4"/>
    <property type="match status" value="1"/>
</dbReference>
<evidence type="ECO:0000256" key="5">
    <source>
        <dbReference type="ARBA" id="ARBA00023163"/>
    </source>
</evidence>
<evidence type="ECO:0000259" key="8">
    <source>
        <dbReference type="PROSITE" id="PS00716"/>
    </source>
</evidence>
<dbReference type="Pfam" id="PF04542">
    <property type="entry name" value="Sigma70_r2"/>
    <property type="match status" value="1"/>
</dbReference>
<keyword evidence="3 6" id="KW-0731">Sigma factor</keyword>
<dbReference type="NCBIfam" id="NF005693">
    <property type="entry name" value="PRK07500.1"/>
    <property type="match status" value="1"/>
</dbReference>
<evidence type="ECO:0000256" key="6">
    <source>
        <dbReference type="RuleBase" id="RU362124"/>
    </source>
</evidence>
<dbReference type="InterPro" id="IPR013324">
    <property type="entry name" value="RNA_pol_sigma_r3/r4-like"/>
</dbReference>
<keyword evidence="9" id="KW-0548">Nucleotidyltransferase</keyword>
<dbReference type="GO" id="GO:0003899">
    <property type="term" value="F:DNA-directed RNA polymerase activity"/>
    <property type="evidence" value="ECO:0007669"/>
    <property type="project" value="UniProtKB-EC"/>
</dbReference>
<dbReference type="PRINTS" id="PR00046">
    <property type="entry name" value="SIGMA70FCT"/>
</dbReference>
<evidence type="ECO:0000313" key="9">
    <source>
        <dbReference type="EMBL" id="MFC4726031.1"/>
    </source>
</evidence>
<dbReference type="InterPro" id="IPR000943">
    <property type="entry name" value="RNA_pol_sigma70"/>
</dbReference>
<evidence type="ECO:0000313" key="10">
    <source>
        <dbReference type="Proteomes" id="UP001596024"/>
    </source>
</evidence>
<dbReference type="EMBL" id="JBHSGQ010000006">
    <property type="protein sequence ID" value="MFC4726031.1"/>
    <property type="molecule type" value="Genomic_DNA"/>
</dbReference>
<gene>
    <name evidence="9" type="ORF">ACFPB0_12080</name>
</gene>
<dbReference type="InterPro" id="IPR014284">
    <property type="entry name" value="RNA_pol_sigma-70_dom"/>
</dbReference>
<dbReference type="Gene3D" id="1.20.140.160">
    <property type="match status" value="1"/>
</dbReference>
<evidence type="ECO:0000256" key="4">
    <source>
        <dbReference type="ARBA" id="ARBA00023125"/>
    </source>
</evidence>
<dbReference type="RefSeq" id="WP_371392938.1">
    <property type="nucleotide sequence ID" value="NZ_CP163421.1"/>
</dbReference>
<evidence type="ECO:0000256" key="3">
    <source>
        <dbReference type="ARBA" id="ARBA00023082"/>
    </source>
</evidence>
<keyword evidence="9" id="KW-0808">Transferase</keyword>
<dbReference type="InterPro" id="IPR007627">
    <property type="entry name" value="RNA_pol_sigma70_r2"/>
</dbReference>
<keyword evidence="2 6" id="KW-0805">Transcription regulation</keyword>
<comment type="function">
    <text evidence="6">Sigma factors are initiation factors that promote the attachment of RNA polymerase to specific initiation sites and are then released.</text>
</comment>
<dbReference type="PIRSF" id="PIRSF000770">
    <property type="entry name" value="RNA_pol_sigma-SigE/K"/>
    <property type="match status" value="1"/>
</dbReference>
<comment type="similarity">
    <text evidence="1 6">Belongs to the sigma-70 factor family.</text>
</comment>
<evidence type="ECO:0000259" key="7">
    <source>
        <dbReference type="PROSITE" id="PS00715"/>
    </source>
</evidence>
<reference evidence="10" key="1">
    <citation type="journal article" date="2019" name="Int. J. Syst. Evol. Microbiol.">
        <title>The Global Catalogue of Microorganisms (GCM) 10K type strain sequencing project: providing services to taxonomists for standard genome sequencing and annotation.</title>
        <authorList>
            <consortium name="The Broad Institute Genomics Platform"/>
            <consortium name="The Broad Institute Genome Sequencing Center for Infectious Disease"/>
            <person name="Wu L."/>
            <person name="Ma J."/>
        </authorList>
    </citation>
    <scope>NUCLEOTIDE SEQUENCE [LARGE SCALE GENOMIC DNA]</scope>
    <source>
        <strain evidence="10">CCUG 62981</strain>
    </source>
</reference>
<comment type="caution">
    <text evidence="9">The sequence shown here is derived from an EMBL/GenBank/DDBJ whole genome shotgun (WGS) entry which is preliminary data.</text>
</comment>
<dbReference type="SUPFAM" id="SSF88659">
    <property type="entry name" value="Sigma3 and sigma4 domains of RNA polymerase sigma factors"/>
    <property type="match status" value="1"/>
</dbReference>
<dbReference type="InterPro" id="IPR007630">
    <property type="entry name" value="RNA_pol_sigma70_r4"/>
</dbReference>
<dbReference type="CDD" id="cd06171">
    <property type="entry name" value="Sigma70_r4"/>
    <property type="match status" value="1"/>
</dbReference>
<name>A0ABV9NCH4_9PROT</name>
<organism evidence="9 10">
    <name type="scientific">Glycocaulis abyssi</name>
    <dbReference type="NCBI Taxonomy" id="1433403"/>
    <lineage>
        <taxon>Bacteria</taxon>
        <taxon>Pseudomonadati</taxon>
        <taxon>Pseudomonadota</taxon>
        <taxon>Alphaproteobacteria</taxon>
        <taxon>Maricaulales</taxon>
        <taxon>Maricaulaceae</taxon>
        <taxon>Glycocaulis</taxon>
    </lineage>
</organism>
<proteinExistence type="inferred from homology"/>
<dbReference type="PANTHER" id="PTHR30376:SF3">
    <property type="entry name" value="RNA POLYMERASE SIGMA FACTOR RPOH"/>
    <property type="match status" value="1"/>
</dbReference>
<keyword evidence="4 6" id="KW-0238">DNA-binding</keyword>
<keyword evidence="5 6" id="KW-0804">Transcription</keyword>
<dbReference type="NCBIfam" id="TIGR02937">
    <property type="entry name" value="sigma70-ECF"/>
    <property type="match status" value="1"/>
</dbReference>
<accession>A0ABV9NCH4</accession>
<dbReference type="NCBIfam" id="NF005143">
    <property type="entry name" value="PRK06596.1"/>
    <property type="match status" value="1"/>
</dbReference>
<sequence length="297" mass="33386">MSSQSSARRTADPDRQFLKTAMAVPLLEREEELALATAWREDGDEQALHTLTTAYMRLVIAMAARFRQYGLPFADLVQEGNIGLMQAAARFEPERGLRFSTYASWWIRSSIQDYVLRNWSIVRTGTTAAQKSLFFNLRRLRALISDVGGSAMTPENRAYVAEALKVGEDDVDAMAARLAAVDRSLNAPLAEEGEGEWQDLLADDRPDPETAVMESRDTATRHQWISEAMNRLSERERHIITKRRLIEDSVTLEQLGGELGISKERVRQIEHQALMKMKKSLIEIAGDPEEAGLIPAL</sequence>
<evidence type="ECO:0000256" key="1">
    <source>
        <dbReference type="ARBA" id="ARBA00007788"/>
    </source>
</evidence>
<dbReference type="PROSITE" id="PS00715">
    <property type="entry name" value="SIGMA70_1"/>
    <property type="match status" value="1"/>
</dbReference>
<dbReference type="PROSITE" id="PS00716">
    <property type="entry name" value="SIGMA70_2"/>
    <property type="match status" value="1"/>
</dbReference>
<protein>
    <recommendedName>
        <fullName evidence="6">RNA polymerase sigma factor</fullName>
    </recommendedName>
</protein>
<feature type="domain" description="RNA polymerase sigma-70" evidence="8">
    <location>
        <begin position="251"/>
        <end position="277"/>
    </location>
</feature>
<keyword evidence="10" id="KW-1185">Reference proteome</keyword>
<dbReference type="Proteomes" id="UP001596024">
    <property type="component" value="Unassembled WGS sequence"/>
</dbReference>
<dbReference type="SUPFAM" id="SSF88946">
    <property type="entry name" value="Sigma2 domain of RNA polymerase sigma factors"/>
    <property type="match status" value="1"/>
</dbReference>
<dbReference type="Gene3D" id="1.20.120.1810">
    <property type="match status" value="1"/>
</dbReference>
<dbReference type="InterPro" id="IPR013325">
    <property type="entry name" value="RNA_pol_sigma_r2"/>
</dbReference>
<dbReference type="InterPro" id="IPR050813">
    <property type="entry name" value="Sigma-70_Factor"/>
</dbReference>
<evidence type="ECO:0000256" key="2">
    <source>
        <dbReference type="ARBA" id="ARBA00023015"/>
    </source>
</evidence>
<dbReference type="PANTHER" id="PTHR30376">
    <property type="entry name" value="SIGMA FACTOR RPOH HEAT SHOCK RELATED"/>
    <property type="match status" value="1"/>
</dbReference>
<feature type="domain" description="RNA polymerase sigma-70" evidence="7">
    <location>
        <begin position="75"/>
        <end position="88"/>
    </location>
</feature>